<gene>
    <name evidence="1" type="ORF">DFR42_1011024</name>
</gene>
<reference evidence="1 2" key="1">
    <citation type="submission" date="2018-05" db="EMBL/GenBank/DDBJ databases">
        <title>Genomic Encyclopedia of Type Strains, Phase IV (KMG-IV): sequencing the most valuable type-strain genomes for metagenomic binning, comparative biology and taxonomic classification.</title>
        <authorList>
            <person name="Goeker M."/>
        </authorList>
    </citation>
    <scope>NUCLEOTIDE SEQUENCE [LARGE SCALE GENOMIC DNA]</scope>
    <source>
        <strain evidence="1 2">DSM 19792</strain>
    </source>
</reference>
<evidence type="ECO:0000313" key="2">
    <source>
        <dbReference type="Proteomes" id="UP000247792"/>
    </source>
</evidence>
<comment type="caution">
    <text evidence="1">The sequence shown here is derived from an EMBL/GenBank/DDBJ whole genome shotgun (WGS) entry which is preliminary data.</text>
</comment>
<evidence type="ECO:0000313" key="1">
    <source>
        <dbReference type="EMBL" id="PXX47445.1"/>
    </source>
</evidence>
<dbReference type="AlphaFoldDB" id="A0A318JI31"/>
<dbReference type="Proteomes" id="UP000247792">
    <property type="component" value="Unassembled WGS sequence"/>
</dbReference>
<proteinExistence type="predicted"/>
<sequence>MSSLLRIETDAIAGMKSWTAYSASNKDQQDVKNSKYHGCFGGKQ</sequence>
<dbReference type="EMBL" id="QJKB01000001">
    <property type="protein sequence ID" value="PXX47445.1"/>
    <property type="molecule type" value="Genomic_DNA"/>
</dbReference>
<protein>
    <submittedName>
        <fullName evidence="1">Uncharacterized protein</fullName>
    </submittedName>
</protein>
<accession>A0A318JI31</accession>
<organism evidence="1 2">
    <name type="scientific">Undibacterium pigrum</name>
    <dbReference type="NCBI Taxonomy" id="401470"/>
    <lineage>
        <taxon>Bacteria</taxon>
        <taxon>Pseudomonadati</taxon>
        <taxon>Pseudomonadota</taxon>
        <taxon>Betaproteobacteria</taxon>
        <taxon>Burkholderiales</taxon>
        <taxon>Oxalobacteraceae</taxon>
        <taxon>Undibacterium</taxon>
    </lineage>
</organism>
<name>A0A318JI31_9BURK</name>
<keyword evidence="2" id="KW-1185">Reference proteome</keyword>